<feature type="binding site" evidence="4">
    <location>
        <position position="7"/>
    </location>
    <ligand>
        <name>a divalent metal cation</name>
        <dbReference type="ChEBI" id="CHEBI:60240"/>
        <label>1</label>
    </ligand>
</feature>
<sequence>MQFFDTHAHIGLIYDDPIEQLRVIQQAKVAGVTRIVSINNSLHDFAKVYPNLKSISGIYHAVGVAPAEVVNPGKDWIRTIEESVKLPNVVAIGETGLDYFKQFGDKRSQIEMFITQLELAQKHNLPVVIHNRDAGKDIFDILSQRIPDSGAILHCYSEDAAYAKKCLDANLNIYFSFAGNLTYRNARNLHETVLNIPVERILIETESPFMIPAEFREKKRTMPKYLPSTAKFLAEMLEMDLEELSAQLWKNSCKIFKLPE</sequence>
<dbReference type="FunFam" id="3.20.20.140:FF:000005">
    <property type="entry name" value="TatD family hydrolase"/>
    <property type="match status" value="1"/>
</dbReference>
<dbReference type="PANTHER" id="PTHR46124:SF2">
    <property type="entry name" value="D-AMINOACYL-TRNA DEACYLASE"/>
    <property type="match status" value="1"/>
</dbReference>
<feature type="binding site" evidence="4">
    <location>
        <position position="94"/>
    </location>
    <ligand>
        <name>a divalent metal cation</name>
        <dbReference type="ChEBI" id="CHEBI:60240"/>
        <label>1</label>
    </ligand>
</feature>
<evidence type="ECO:0000256" key="2">
    <source>
        <dbReference type="ARBA" id="ARBA00022723"/>
    </source>
</evidence>
<dbReference type="PANTHER" id="PTHR46124">
    <property type="entry name" value="D-AMINOACYL-TRNA DEACYLASE"/>
    <property type="match status" value="1"/>
</dbReference>
<accession>A0A650EP34</accession>
<dbReference type="GO" id="GO:0046872">
    <property type="term" value="F:metal ion binding"/>
    <property type="evidence" value="ECO:0007669"/>
    <property type="project" value="UniProtKB-KW"/>
</dbReference>
<dbReference type="PIRSF" id="PIRSF005902">
    <property type="entry name" value="DNase_TatD"/>
    <property type="match status" value="1"/>
</dbReference>
<proteinExistence type="inferred from homology"/>
<dbReference type="CDD" id="cd01310">
    <property type="entry name" value="TatD_DNAse"/>
    <property type="match status" value="1"/>
</dbReference>
<organism evidence="5">
    <name type="scientific">uncultured Spirochaetaceae bacterium</name>
    <dbReference type="NCBI Taxonomy" id="201186"/>
    <lineage>
        <taxon>Bacteria</taxon>
        <taxon>Pseudomonadati</taxon>
        <taxon>Spirochaetota</taxon>
        <taxon>Spirochaetia</taxon>
        <taxon>Spirochaetales</taxon>
        <taxon>Spirochaetaceae</taxon>
        <taxon>environmental samples</taxon>
    </lineage>
</organism>
<feature type="binding site" evidence="4">
    <location>
        <position position="154"/>
    </location>
    <ligand>
        <name>a divalent metal cation</name>
        <dbReference type="ChEBI" id="CHEBI:60240"/>
        <label>2</label>
    </ligand>
</feature>
<dbReference type="NCBIfam" id="TIGR00010">
    <property type="entry name" value="YchF/TatD family DNA exonuclease"/>
    <property type="match status" value="1"/>
</dbReference>
<evidence type="ECO:0000313" key="5">
    <source>
        <dbReference type="EMBL" id="QGT51550.1"/>
    </source>
</evidence>
<comment type="similarity">
    <text evidence="1">Belongs to the metallo-dependent hydrolases superfamily. TatD-type hydrolase family.</text>
</comment>
<keyword evidence="3 5" id="KW-0378">Hydrolase</keyword>
<dbReference type="GO" id="GO:0016788">
    <property type="term" value="F:hydrolase activity, acting on ester bonds"/>
    <property type="evidence" value="ECO:0007669"/>
    <property type="project" value="InterPro"/>
</dbReference>
<gene>
    <name evidence="5" type="ORF">Unknown280_2420</name>
</gene>
<evidence type="ECO:0000256" key="4">
    <source>
        <dbReference type="PIRSR" id="PIRSR005902-1"/>
    </source>
</evidence>
<dbReference type="SUPFAM" id="SSF51556">
    <property type="entry name" value="Metallo-dependent hydrolases"/>
    <property type="match status" value="1"/>
</dbReference>
<feature type="binding site" evidence="4">
    <location>
        <position position="9"/>
    </location>
    <ligand>
        <name>a divalent metal cation</name>
        <dbReference type="ChEBI" id="CHEBI:60240"/>
        <label>1</label>
    </ligand>
</feature>
<dbReference type="InterPro" id="IPR015991">
    <property type="entry name" value="TatD/YcfH-like"/>
</dbReference>
<dbReference type="AlphaFoldDB" id="A0A650EP34"/>
<dbReference type="InterPro" id="IPR032466">
    <property type="entry name" value="Metal_Hydrolase"/>
</dbReference>
<dbReference type="GO" id="GO:0004536">
    <property type="term" value="F:DNA nuclease activity"/>
    <property type="evidence" value="ECO:0007669"/>
    <property type="project" value="InterPro"/>
</dbReference>
<keyword evidence="2 4" id="KW-0479">Metal-binding</keyword>
<dbReference type="InterPro" id="IPR001130">
    <property type="entry name" value="TatD-like"/>
</dbReference>
<reference evidence="5" key="1">
    <citation type="journal article" date="2020" name="J. ISSAAS">
        <title>Lactobacilli and other gastrointestinal microbiota of Peromyscus leucopus, reservoir host for agents of Lyme disease and other zoonoses in North America.</title>
        <authorList>
            <person name="Milovic A."/>
            <person name="Bassam K."/>
            <person name="Shao H."/>
            <person name="Chatzistamou I."/>
            <person name="Tufts D.M."/>
            <person name="Diuk-Wasser M."/>
            <person name="Barbour A.G."/>
        </authorList>
    </citation>
    <scope>NUCLEOTIDE SEQUENCE</scope>
    <source>
        <strain evidence="5">LL50</strain>
    </source>
</reference>
<name>A0A650EP34_9SPIO</name>
<protein>
    <submittedName>
        <fullName evidence="5">TatD family hydrolase</fullName>
    </submittedName>
</protein>
<dbReference type="Gene3D" id="3.20.20.140">
    <property type="entry name" value="Metal-dependent hydrolases"/>
    <property type="match status" value="1"/>
</dbReference>
<dbReference type="GO" id="GO:0005829">
    <property type="term" value="C:cytosol"/>
    <property type="evidence" value="ECO:0007669"/>
    <property type="project" value="TreeGrafter"/>
</dbReference>
<dbReference type="Pfam" id="PF01026">
    <property type="entry name" value="TatD_DNase"/>
    <property type="match status" value="1"/>
</dbReference>
<dbReference type="EMBL" id="MN577574">
    <property type="protein sequence ID" value="QGT51550.1"/>
    <property type="molecule type" value="Genomic_DNA"/>
</dbReference>
<evidence type="ECO:0000256" key="3">
    <source>
        <dbReference type="ARBA" id="ARBA00022801"/>
    </source>
</evidence>
<evidence type="ECO:0000256" key="1">
    <source>
        <dbReference type="ARBA" id="ARBA00009275"/>
    </source>
</evidence>
<feature type="binding site" evidence="4">
    <location>
        <position position="130"/>
    </location>
    <ligand>
        <name>a divalent metal cation</name>
        <dbReference type="ChEBI" id="CHEBI:60240"/>
        <label>2</label>
    </ligand>
</feature>